<dbReference type="AlphaFoldDB" id="E9GBT5"/>
<name>E9GBT5_DAPPU</name>
<dbReference type="InParanoid" id="E9GBT5"/>
<keyword evidence="1" id="KW-0812">Transmembrane</keyword>
<dbReference type="HOGENOM" id="CLU_1379381_0_0_1"/>
<dbReference type="EMBL" id="GL732538">
    <property type="protein sequence ID" value="EFX83016.1"/>
    <property type="molecule type" value="Genomic_DNA"/>
</dbReference>
<evidence type="ECO:0000313" key="3">
    <source>
        <dbReference type="Proteomes" id="UP000000305"/>
    </source>
</evidence>
<proteinExistence type="predicted"/>
<reference evidence="2 3" key="1">
    <citation type="journal article" date="2011" name="Science">
        <title>The ecoresponsive genome of Daphnia pulex.</title>
        <authorList>
            <person name="Colbourne J.K."/>
            <person name="Pfrender M.E."/>
            <person name="Gilbert D."/>
            <person name="Thomas W.K."/>
            <person name="Tucker A."/>
            <person name="Oakley T.H."/>
            <person name="Tokishita S."/>
            <person name="Aerts A."/>
            <person name="Arnold G.J."/>
            <person name="Basu M.K."/>
            <person name="Bauer D.J."/>
            <person name="Caceres C.E."/>
            <person name="Carmel L."/>
            <person name="Casola C."/>
            <person name="Choi J.H."/>
            <person name="Detter J.C."/>
            <person name="Dong Q."/>
            <person name="Dusheyko S."/>
            <person name="Eads B.D."/>
            <person name="Frohlich T."/>
            <person name="Geiler-Samerotte K.A."/>
            <person name="Gerlach D."/>
            <person name="Hatcher P."/>
            <person name="Jogdeo S."/>
            <person name="Krijgsveld J."/>
            <person name="Kriventseva E.V."/>
            <person name="Kultz D."/>
            <person name="Laforsch C."/>
            <person name="Lindquist E."/>
            <person name="Lopez J."/>
            <person name="Manak J.R."/>
            <person name="Muller J."/>
            <person name="Pangilinan J."/>
            <person name="Patwardhan R.P."/>
            <person name="Pitluck S."/>
            <person name="Pritham E.J."/>
            <person name="Rechtsteiner A."/>
            <person name="Rho M."/>
            <person name="Rogozin I.B."/>
            <person name="Sakarya O."/>
            <person name="Salamov A."/>
            <person name="Schaack S."/>
            <person name="Shapiro H."/>
            <person name="Shiga Y."/>
            <person name="Skalitzky C."/>
            <person name="Smith Z."/>
            <person name="Souvorov A."/>
            <person name="Sung W."/>
            <person name="Tang Z."/>
            <person name="Tsuchiya D."/>
            <person name="Tu H."/>
            <person name="Vos H."/>
            <person name="Wang M."/>
            <person name="Wolf Y.I."/>
            <person name="Yamagata H."/>
            <person name="Yamada T."/>
            <person name="Ye Y."/>
            <person name="Shaw J.R."/>
            <person name="Andrews J."/>
            <person name="Crease T.J."/>
            <person name="Tang H."/>
            <person name="Lucas S.M."/>
            <person name="Robertson H.M."/>
            <person name="Bork P."/>
            <person name="Koonin E.V."/>
            <person name="Zdobnov E.M."/>
            <person name="Grigoriev I.V."/>
            <person name="Lynch M."/>
            <person name="Boore J.L."/>
        </authorList>
    </citation>
    <scope>NUCLEOTIDE SEQUENCE [LARGE SCALE GENOMIC DNA]</scope>
</reference>
<keyword evidence="1" id="KW-1133">Transmembrane helix</keyword>
<gene>
    <name evidence="2" type="ORF">DAPPUDRAFT_302142</name>
</gene>
<dbReference type="Proteomes" id="UP000000305">
    <property type="component" value="Unassembled WGS sequence"/>
</dbReference>
<keyword evidence="1" id="KW-0472">Membrane</keyword>
<organism evidence="2 3">
    <name type="scientific">Daphnia pulex</name>
    <name type="common">Water flea</name>
    <dbReference type="NCBI Taxonomy" id="6669"/>
    <lineage>
        <taxon>Eukaryota</taxon>
        <taxon>Metazoa</taxon>
        <taxon>Ecdysozoa</taxon>
        <taxon>Arthropoda</taxon>
        <taxon>Crustacea</taxon>
        <taxon>Branchiopoda</taxon>
        <taxon>Diplostraca</taxon>
        <taxon>Cladocera</taxon>
        <taxon>Anomopoda</taxon>
        <taxon>Daphniidae</taxon>
        <taxon>Daphnia</taxon>
    </lineage>
</organism>
<protein>
    <submittedName>
        <fullName evidence="2">Uncharacterized protein</fullName>
    </submittedName>
</protein>
<keyword evidence="3" id="KW-1185">Reference proteome</keyword>
<evidence type="ECO:0000313" key="2">
    <source>
        <dbReference type="EMBL" id="EFX83016.1"/>
    </source>
</evidence>
<dbReference type="KEGG" id="dpx:DAPPUDRAFT_302142"/>
<sequence>MDFNNTFVIITSSSGQLDVVPALPSRSLNYFLICLAFFIFCPLFYILCRFVKLLCFPGSVPADATALSAAESDENSDIGVYVIDIDLIQGYIRNSETSSDRQSRYCFASATPRESHRLSPSQTPKTCPSYGELYDLDSPPPTYEEWESKTFLNTIPPATESTPASKAPPSFSHLQFEQLYRNLIHFAFYMFYRLKRFV</sequence>
<feature type="transmembrane region" description="Helical" evidence="1">
    <location>
        <begin position="28"/>
        <end position="48"/>
    </location>
</feature>
<accession>E9GBT5</accession>
<evidence type="ECO:0000256" key="1">
    <source>
        <dbReference type="SAM" id="Phobius"/>
    </source>
</evidence>